<dbReference type="Gene3D" id="3.10.290.10">
    <property type="entry name" value="RNA-binding S4 domain"/>
    <property type="match status" value="1"/>
</dbReference>
<dbReference type="PROSITE" id="PS50889">
    <property type="entry name" value="S4"/>
    <property type="match status" value="1"/>
</dbReference>
<reference evidence="2 3" key="1">
    <citation type="submission" date="2019-01" db="EMBL/GenBank/DDBJ databases">
        <authorList>
            <consortium name="Pathogen Informatics"/>
        </authorList>
    </citation>
    <scope>NUCLEOTIDE SEQUENCE [LARGE SCALE GENOMIC DNA]</scope>
    <source>
        <strain evidence="2 3">NCTC10172</strain>
    </source>
</reference>
<dbReference type="Pfam" id="PF13275">
    <property type="entry name" value="S4_2"/>
    <property type="match status" value="1"/>
</dbReference>
<sequence length="80" mass="9284">MEVFKIEGEFITISQLLKVLSYIGSGGETKFFLFDNTVLLNDVQITEKKKKIFPGDIVTITNKQYKMVWLKKLNLEILEI</sequence>
<dbReference type="SUPFAM" id="SSF55174">
    <property type="entry name" value="Alpha-L RNA-binding motif"/>
    <property type="match status" value="1"/>
</dbReference>
<dbReference type="Proteomes" id="UP000290909">
    <property type="component" value="Chromosome"/>
</dbReference>
<gene>
    <name evidence="2" type="ORF">NCTC10172_01081</name>
</gene>
<dbReference type="KEGG" id="ahk:NCTC10172_01081"/>
<organism evidence="2 3">
    <name type="scientific">Acholeplasma hippikon</name>
    <dbReference type="NCBI Taxonomy" id="264636"/>
    <lineage>
        <taxon>Bacteria</taxon>
        <taxon>Bacillati</taxon>
        <taxon>Mycoplasmatota</taxon>
        <taxon>Mollicutes</taxon>
        <taxon>Acholeplasmatales</taxon>
        <taxon>Acholeplasmataceae</taxon>
        <taxon>Acholeplasma</taxon>
    </lineage>
</organism>
<keyword evidence="1" id="KW-0694">RNA-binding</keyword>
<evidence type="ECO:0000313" key="2">
    <source>
        <dbReference type="EMBL" id="VEU83033.1"/>
    </source>
</evidence>
<evidence type="ECO:0000313" key="3">
    <source>
        <dbReference type="Proteomes" id="UP000290909"/>
    </source>
</evidence>
<accession>A0A449BKW6</accession>
<dbReference type="EMBL" id="LR215050">
    <property type="protein sequence ID" value="VEU83033.1"/>
    <property type="molecule type" value="Genomic_DNA"/>
</dbReference>
<protein>
    <submittedName>
        <fullName evidence="2">S4-like RNA binding protein</fullName>
    </submittedName>
</protein>
<dbReference type="InterPro" id="IPR036986">
    <property type="entry name" value="S4_RNA-bd_sf"/>
</dbReference>
<dbReference type="GO" id="GO:0003723">
    <property type="term" value="F:RNA binding"/>
    <property type="evidence" value="ECO:0007669"/>
    <property type="project" value="UniProtKB-KW"/>
</dbReference>
<dbReference type="STRING" id="1408416.GCA_000702765_01190"/>
<name>A0A449BKW6_9MOLU</name>
<proteinExistence type="predicted"/>
<keyword evidence="3" id="KW-1185">Reference proteome</keyword>
<dbReference type="AlphaFoldDB" id="A0A449BKW6"/>
<evidence type="ECO:0000256" key="1">
    <source>
        <dbReference type="PROSITE-ProRule" id="PRU00182"/>
    </source>
</evidence>